<dbReference type="Proteomes" id="UP000003561">
    <property type="component" value="Unassembled WGS sequence"/>
</dbReference>
<feature type="transmembrane region" description="Helical" evidence="1">
    <location>
        <begin position="36"/>
        <end position="54"/>
    </location>
</feature>
<feature type="transmembrane region" description="Helical" evidence="1">
    <location>
        <begin position="252"/>
        <end position="276"/>
    </location>
</feature>
<dbReference type="EMBL" id="ACFY01000096">
    <property type="protein sequence ID" value="EEG93568.1"/>
    <property type="molecule type" value="Genomic_DNA"/>
</dbReference>
<reference evidence="2 3" key="1">
    <citation type="submission" date="2009-02" db="EMBL/GenBank/DDBJ databases">
        <authorList>
            <person name="Fulton L."/>
            <person name="Clifton S."/>
            <person name="Fulton B."/>
            <person name="Xu J."/>
            <person name="Minx P."/>
            <person name="Pepin K.H."/>
            <person name="Johnson M."/>
            <person name="Bhonagiri V."/>
            <person name="Nash W.E."/>
            <person name="Mardis E.R."/>
            <person name="Wilson R.K."/>
        </authorList>
    </citation>
    <scope>NUCLEOTIDE SEQUENCE [LARGE SCALE GENOMIC DNA]</scope>
    <source>
        <strain evidence="2 3">DSM 16841</strain>
    </source>
</reference>
<organism evidence="2 3">
    <name type="scientific">Roseburia inulinivorans DSM 16841</name>
    <dbReference type="NCBI Taxonomy" id="622312"/>
    <lineage>
        <taxon>Bacteria</taxon>
        <taxon>Bacillati</taxon>
        <taxon>Bacillota</taxon>
        <taxon>Clostridia</taxon>
        <taxon>Lachnospirales</taxon>
        <taxon>Lachnospiraceae</taxon>
        <taxon>Roseburia</taxon>
    </lineage>
</organism>
<evidence type="ECO:0008006" key="4">
    <source>
        <dbReference type="Google" id="ProtNLM"/>
    </source>
</evidence>
<comment type="caution">
    <text evidence="2">The sequence shown here is derived from an EMBL/GenBank/DDBJ whole genome shotgun (WGS) entry which is preliminary data.</text>
</comment>
<feature type="transmembrane region" description="Helical" evidence="1">
    <location>
        <begin position="175"/>
        <end position="193"/>
    </location>
</feature>
<gene>
    <name evidence="2" type="ORF">ROSEINA2194_02535</name>
</gene>
<evidence type="ECO:0000313" key="2">
    <source>
        <dbReference type="EMBL" id="EEG93568.1"/>
    </source>
</evidence>
<evidence type="ECO:0000256" key="1">
    <source>
        <dbReference type="SAM" id="Phobius"/>
    </source>
</evidence>
<proteinExistence type="predicted"/>
<feature type="transmembrane region" description="Helical" evidence="1">
    <location>
        <begin position="92"/>
        <end position="109"/>
    </location>
</feature>
<protein>
    <recommendedName>
        <fullName evidence="4">O-antigen polymerase</fullName>
    </recommendedName>
</protein>
<keyword evidence="1" id="KW-0812">Transmembrane</keyword>
<keyword evidence="1" id="KW-1133">Transmembrane helix</keyword>
<feature type="transmembrane region" description="Helical" evidence="1">
    <location>
        <begin position="328"/>
        <end position="347"/>
    </location>
</feature>
<accession>C0FUW4</accession>
<feature type="transmembrane region" description="Helical" evidence="1">
    <location>
        <begin position="66"/>
        <end position="87"/>
    </location>
</feature>
<feature type="transmembrane region" description="Helical" evidence="1">
    <location>
        <begin position="145"/>
        <end position="169"/>
    </location>
</feature>
<feature type="transmembrane region" description="Helical" evidence="1">
    <location>
        <begin position="229"/>
        <end position="245"/>
    </location>
</feature>
<name>C0FUW4_9FIRM</name>
<dbReference type="AlphaFoldDB" id="C0FUW4"/>
<evidence type="ECO:0000313" key="3">
    <source>
        <dbReference type="Proteomes" id="UP000003561"/>
    </source>
</evidence>
<keyword evidence="1" id="KW-0472">Membrane</keyword>
<sequence length="407" mass="48150">MYILMCICNRYCIADIFVQETTLMNILIEKLKQRNAFSTTFLYIIYFLLGMYYPLFSFMRQTVPQYWGQVTLFYHILLILLLAKVLLQKNSVFDWIFLAGLFYLCYKSYQYNYDFYNIFGTMMFLCCAKNIEIKKIVKLDLYIRIVRSVLFLTLPFMGLMINKINVWIGGRTRTFFGWTHANMMGLDFLLLAMDIMYLRKECKKWYDCILYAVFIIFLDKTANSRTAEAIIAMLIVIHLLSIIMQRNWFHKMMVLFTSGAFLLCVGIPFIGSYLYIHKPELFLQHDGTMLSRIQLTTTFYLRNGGFGFYGFPIEDQDCLDMMFSYIGLHWGTAAFIIISAAIIYAIYKASREQHTSFLILLFFFLVYGWAEVAPIYPVYSYLSLLLGYYIMNRKPFYCKRPYTCANF</sequence>
<reference evidence="2 3" key="2">
    <citation type="submission" date="2009-03" db="EMBL/GenBank/DDBJ databases">
        <title>Draft genome sequence of Roseburia inulinivorans (DSM 16841).</title>
        <authorList>
            <person name="Sudarsanam P."/>
            <person name="Ley R."/>
            <person name="Guruge J."/>
            <person name="Turnbaugh P.J."/>
            <person name="Mahowald M."/>
            <person name="Liep D."/>
            <person name="Gordon J."/>
        </authorList>
    </citation>
    <scope>NUCLEOTIDE SEQUENCE [LARGE SCALE GENOMIC DNA]</scope>
    <source>
        <strain evidence="2 3">DSM 16841</strain>
    </source>
</reference>
<feature type="transmembrane region" description="Helical" evidence="1">
    <location>
        <begin position="354"/>
        <end position="370"/>
    </location>
</feature>